<sequence length="57" mass="6501">MLFILLTIGFNALQYFPKSTEKIEKRSRVLIPVFSVILLLLLGVFGDGGGEFIYFQF</sequence>
<feature type="transmembrane region" description="Helical" evidence="1">
    <location>
        <begin position="30"/>
        <end position="55"/>
    </location>
</feature>
<evidence type="ECO:0000256" key="1">
    <source>
        <dbReference type="SAM" id="Phobius"/>
    </source>
</evidence>
<reference evidence="2 3" key="1">
    <citation type="submission" date="2013-02" db="EMBL/GenBank/DDBJ databases">
        <authorList>
            <person name="Harkins D.M."/>
            <person name="Durkin A.S."/>
            <person name="Brinkac L.M."/>
            <person name="Haft D.H."/>
            <person name="Selengut J.D."/>
            <person name="Sanka R."/>
            <person name="DePew J."/>
            <person name="Purushe J."/>
            <person name="Picardeau M."/>
            <person name="Werts C."/>
            <person name="Goarant C."/>
            <person name="Vinetz J.M."/>
            <person name="Sutton G.G."/>
            <person name="Nierman W.C."/>
            <person name="Fouts D.E."/>
        </authorList>
    </citation>
    <scope>NUCLEOTIDE SEQUENCE [LARGE SCALE GENOMIC DNA]</scope>
    <source>
        <strain evidence="2 3">200703203</strain>
    </source>
</reference>
<keyword evidence="1" id="KW-1133">Transmembrane helix</keyword>
<gene>
    <name evidence="2" type="ORF">LEP1GSC115_3308</name>
</gene>
<keyword evidence="1" id="KW-0812">Transmembrane</keyword>
<comment type="caution">
    <text evidence="2">The sequence shown here is derived from an EMBL/GenBank/DDBJ whole genome shotgun (WGS) entry which is preliminary data.</text>
</comment>
<evidence type="ECO:0000313" key="3">
    <source>
        <dbReference type="Proteomes" id="UP000012220"/>
    </source>
</evidence>
<proteinExistence type="predicted"/>
<protein>
    <submittedName>
        <fullName evidence="2">Uncharacterized protein</fullName>
    </submittedName>
</protein>
<dbReference type="AlphaFoldDB" id="N1UTM2"/>
<dbReference type="BioCyc" id="LINT1085541:G11IQ-4681-MONOMER"/>
<dbReference type="EMBL" id="AHNY02000152">
    <property type="protein sequence ID" value="EMY25230.1"/>
    <property type="molecule type" value="Genomic_DNA"/>
</dbReference>
<name>N1UTM2_LEPIR</name>
<keyword evidence="1" id="KW-0472">Membrane</keyword>
<accession>N1UTM2</accession>
<organism evidence="2 3">
    <name type="scientific">Leptospira interrogans serovar Australis str. 200703203</name>
    <dbReference type="NCBI Taxonomy" id="1085541"/>
    <lineage>
        <taxon>Bacteria</taxon>
        <taxon>Pseudomonadati</taxon>
        <taxon>Spirochaetota</taxon>
        <taxon>Spirochaetia</taxon>
        <taxon>Leptospirales</taxon>
        <taxon>Leptospiraceae</taxon>
        <taxon>Leptospira</taxon>
    </lineage>
</organism>
<dbReference type="Proteomes" id="UP000012220">
    <property type="component" value="Unassembled WGS sequence"/>
</dbReference>
<evidence type="ECO:0000313" key="2">
    <source>
        <dbReference type="EMBL" id="EMY25230.1"/>
    </source>
</evidence>